<protein>
    <recommendedName>
        <fullName evidence="4 7">ATP phosphoribosyltransferase regulatory subunit</fullName>
    </recommendedName>
</protein>
<dbReference type="InterPro" id="IPR041715">
    <property type="entry name" value="HisRS-like_core"/>
</dbReference>
<keyword evidence="7" id="KW-0368">Histidine biosynthesis</keyword>
<dbReference type="RefSeq" id="WP_322521057.1">
    <property type="nucleotide sequence ID" value="NZ_CP140153.1"/>
</dbReference>
<comment type="pathway">
    <text evidence="2 7">Amino-acid biosynthesis; L-histidine biosynthesis; L-histidine from 5-phospho-alpha-D-ribose 1-diphosphate: step 1/9.</text>
</comment>
<evidence type="ECO:0000256" key="7">
    <source>
        <dbReference type="HAMAP-Rule" id="MF_00125"/>
    </source>
</evidence>
<dbReference type="PANTHER" id="PTHR11476:SF7">
    <property type="entry name" value="HISTIDINE--TRNA LIGASE"/>
    <property type="match status" value="1"/>
</dbReference>
<dbReference type="InterPro" id="IPR004516">
    <property type="entry name" value="HisRS/HisZ"/>
</dbReference>
<comment type="miscellaneous">
    <text evidence="7">This function is generally fulfilled by the C-terminal part of HisG, which is missing in some bacteria such as this one.</text>
</comment>
<dbReference type="Pfam" id="PF13393">
    <property type="entry name" value="tRNA-synt_His"/>
    <property type="match status" value="1"/>
</dbReference>
<evidence type="ECO:0000256" key="4">
    <source>
        <dbReference type="ARBA" id="ARBA00020397"/>
    </source>
</evidence>
<dbReference type="GO" id="GO:0016757">
    <property type="term" value="F:glycosyltransferase activity"/>
    <property type="evidence" value="ECO:0007669"/>
    <property type="project" value="UniProtKB-KW"/>
</dbReference>
<keyword evidence="7" id="KW-0028">Amino-acid biosynthesis</keyword>
<comment type="subunit">
    <text evidence="7">Heteromultimer composed of HisG and HisZ subunits.</text>
</comment>
<comment type="function">
    <text evidence="6 7">Required for the first step of histidine biosynthesis. May allow the feedback regulation of ATP phosphoribosyltransferase activity by histidine.</text>
</comment>
<dbReference type="SUPFAM" id="SSF55681">
    <property type="entry name" value="Class II aaRS and biotin synthetases"/>
    <property type="match status" value="1"/>
</dbReference>
<dbReference type="CDD" id="cd00773">
    <property type="entry name" value="HisRS-like_core"/>
    <property type="match status" value="1"/>
</dbReference>
<keyword evidence="9" id="KW-0328">Glycosyltransferase</keyword>
<dbReference type="NCBIfam" id="NF009086">
    <property type="entry name" value="PRK12421.1"/>
    <property type="match status" value="1"/>
</dbReference>
<evidence type="ECO:0000256" key="3">
    <source>
        <dbReference type="ARBA" id="ARBA00005539"/>
    </source>
</evidence>
<reference evidence="9 10" key="1">
    <citation type="submission" date="2023-11" db="EMBL/GenBank/DDBJ databases">
        <title>MicrobeMod: A computational toolkit for identifying prokaryotic methylation and restriction-modification with nanopore sequencing.</title>
        <authorList>
            <person name="Crits-Christoph A."/>
            <person name="Kang S.C."/>
            <person name="Lee H."/>
            <person name="Ostrov N."/>
        </authorList>
    </citation>
    <scope>NUCLEOTIDE SEQUENCE [LARGE SCALE GENOMIC DNA]</scope>
    <source>
        <strain evidence="9 10">ATCC 49870</strain>
    </source>
</reference>
<gene>
    <name evidence="7" type="primary">hisZ</name>
    <name evidence="9" type="ORF">SR882_09775</name>
</gene>
<evidence type="ECO:0000313" key="10">
    <source>
        <dbReference type="Proteomes" id="UP001327459"/>
    </source>
</evidence>
<comment type="subcellular location">
    <subcellularLocation>
        <location evidence="1 7">Cytoplasm</location>
    </subcellularLocation>
</comment>
<dbReference type="PIRSF" id="PIRSF001549">
    <property type="entry name" value="His-tRNA_synth"/>
    <property type="match status" value="1"/>
</dbReference>
<keyword evidence="9" id="KW-0808">Transferase</keyword>
<keyword evidence="5 7" id="KW-0963">Cytoplasm</keyword>
<evidence type="ECO:0000313" key="9">
    <source>
        <dbReference type="EMBL" id="WQH16038.1"/>
    </source>
</evidence>
<keyword evidence="10" id="KW-1185">Reference proteome</keyword>
<proteinExistence type="inferred from homology"/>
<sequence>MSNQSPWILPAGIDEVLPLQACRIERVRTRMLETFDRWGYELVVPPMVEFIDTLLVGTGEDLDLETLKVTDGLSGRQLGVRADMTPQVARMDAHSLPSVDERRLCYIGTVIRAKTDGLGGSRAPMQVGAELFGSDGPEADVEVISLMTEALAVGGCEAITLDLGHVGVFRALVRAAGLDGGREDQLRDALTRKAIPEIRQTLVDWSLDAALAEAIEALCDLHGPWQATIDQAKQRLNGLLDAEGQAALERLATVAEAIEARVAGEVLVDLSELHGYHYQTGLVYAAYSPRMGREIARGGRYDDIGRVFGRSRPALGFSLDLRDLLGQSDDEAPARQVVYAPARLNDMALDRAVGELREQGYRVITTKSIPEGAPRLAAVGDGQTQTWQLTGELDHG</sequence>
<accession>A0ABZ0YW98</accession>
<evidence type="ECO:0000256" key="5">
    <source>
        <dbReference type="ARBA" id="ARBA00022490"/>
    </source>
</evidence>
<evidence type="ECO:0000256" key="1">
    <source>
        <dbReference type="ARBA" id="ARBA00004496"/>
    </source>
</evidence>
<evidence type="ECO:0000256" key="2">
    <source>
        <dbReference type="ARBA" id="ARBA00004667"/>
    </source>
</evidence>
<evidence type="ECO:0000256" key="6">
    <source>
        <dbReference type="ARBA" id="ARBA00025246"/>
    </source>
</evidence>
<dbReference type="NCBIfam" id="TIGR00443">
    <property type="entry name" value="hisZ_biosyn_reg"/>
    <property type="match status" value="1"/>
</dbReference>
<dbReference type="Proteomes" id="UP001327459">
    <property type="component" value="Chromosome"/>
</dbReference>
<dbReference type="InterPro" id="IPR045864">
    <property type="entry name" value="aa-tRNA-synth_II/BPL/LPL"/>
</dbReference>
<dbReference type="InterPro" id="IPR004517">
    <property type="entry name" value="HisZ"/>
</dbReference>
<dbReference type="HAMAP" id="MF_00125">
    <property type="entry name" value="HisZ"/>
    <property type="match status" value="1"/>
</dbReference>
<feature type="domain" description="Class II Histidinyl-tRNA synthetase (HisRS)-like catalytic core" evidence="8">
    <location>
        <begin position="12"/>
        <end position="324"/>
    </location>
</feature>
<dbReference type="EMBL" id="CP140153">
    <property type="protein sequence ID" value="WQH16038.1"/>
    <property type="molecule type" value="Genomic_DNA"/>
</dbReference>
<name>A0ABZ0YW98_9GAMM</name>
<dbReference type="Gene3D" id="3.30.930.10">
    <property type="entry name" value="Bira Bifunctional Protein, Domain 2"/>
    <property type="match status" value="1"/>
</dbReference>
<comment type="similarity">
    <text evidence="3 7">Belongs to the class-II aminoacyl-tRNA synthetase family. HisZ subfamily.</text>
</comment>
<dbReference type="NCBIfam" id="NF008935">
    <property type="entry name" value="PRK12292.1-1"/>
    <property type="match status" value="1"/>
</dbReference>
<evidence type="ECO:0000259" key="8">
    <source>
        <dbReference type="Pfam" id="PF13393"/>
    </source>
</evidence>
<organism evidence="9 10">
    <name type="scientific">Guyparkeria halophila</name>
    <dbReference type="NCBI Taxonomy" id="47960"/>
    <lineage>
        <taxon>Bacteria</taxon>
        <taxon>Pseudomonadati</taxon>
        <taxon>Pseudomonadota</taxon>
        <taxon>Gammaproteobacteria</taxon>
        <taxon>Chromatiales</taxon>
        <taxon>Thioalkalibacteraceae</taxon>
        <taxon>Guyparkeria</taxon>
    </lineage>
</organism>
<dbReference type="PANTHER" id="PTHR11476">
    <property type="entry name" value="HISTIDYL-TRNA SYNTHETASE"/>
    <property type="match status" value="1"/>
</dbReference>